<reference evidence="1 2" key="1">
    <citation type="submission" date="2018-02" db="EMBL/GenBank/DDBJ databases">
        <title>The genomes of Aspergillus section Nigri reveals drivers in fungal speciation.</title>
        <authorList>
            <consortium name="DOE Joint Genome Institute"/>
            <person name="Vesth T.C."/>
            <person name="Nybo J."/>
            <person name="Theobald S."/>
            <person name="Brandl J."/>
            <person name="Frisvad J.C."/>
            <person name="Nielsen K.F."/>
            <person name="Lyhne E.K."/>
            <person name="Kogle M.E."/>
            <person name="Kuo A."/>
            <person name="Riley R."/>
            <person name="Clum A."/>
            <person name="Nolan M."/>
            <person name="Lipzen A."/>
            <person name="Salamov A."/>
            <person name="Henrissat B."/>
            <person name="Wiebenga A."/>
            <person name="De vries R.P."/>
            <person name="Grigoriev I.V."/>
            <person name="Mortensen U.H."/>
            <person name="Andersen M.R."/>
            <person name="Baker S.E."/>
        </authorList>
    </citation>
    <scope>NUCLEOTIDE SEQUENCE [LARGE SCALE GENOMIC DNA]</scope>
    <source>
        <strain evidence="1 2">CBS 101889</strain>
    </source>
</reference>
<protein>
    <submittedName>
        <fullName evidence="1">Uncharacterized protein</fullName>
    </submittedName>
</protein>
<sequence>HLHFIKMPYYVHISNRYTGNFPGEWHRWLLTAATREDAKRFFWGLDKYARTKDARIRSVTAVTMEWWNYDADDGYSLKVLYEWIQQQKTSEYKDIRELTDTRDTTLLSILPDIEFGDRFWLCLPPGQNISIADLWEVRPRL</sequence>
<evidence type="ECO:0000313" key="2">
    <source>
        <dbReference type="Proteomes" id="UP000248961"/>
    </source>
</evidence>
<dbReference type="VEuPathDB" id="FungiDB:BO97DRAFT_350969"/>
<evidence type="ECO:0000313" key="1">
    <source>
        <dbReference type="EMBL" id="RAL09834.1"/>
    </source>
</evidence>
<dbReference type="Proteomes" id="UP000248961">
    <property type="component" value="Unassembled WGS sequence"/>
</dbReference>
<organism evidence="1 2">
    <name type="scientific">Aspergillus homomorphus (strain CBS 101889)</name>
    <dbReference type="NCBI Taxonomy" id="1450537"/>
    <lineage>
        <taxon>Eukaryota</taxon>
        <taxon>Fungi</taxon>
        <taxon>Dikarya</taxon>
        <taxon>Ascomycota</taxon>
        <taxon>Pezizomycotina</taxon>
        <taxon>Eurotiomycetes</taxon>
        <taxon>Eurotiomycetidae</taxon>
        <taxon>Eurotiales</taxon>
        <taxon>Aspergillaceae</taxon>
        <taxon>Aspergillus</taxon>
        <taxon>Aspergillus subgen. Circumdati</taxon>
    </lineage>
</organism>
<accession>A0A395HUE3</accession>
<proteinExistence type="predicted"/>
<name>A0A395HUE3_ASPHC</name>
<dbReference type="OrthoDB" id="4938517at2759"/>
<feature type="non-terminal residue" evidence="1">
    <location>
        <position position="1"/>
    </location>
</feature>
<dbReference type="GeneID" id="37196250"/>
<dbReference type="RefSeq" id="XP_025548988.1">
    <property type="nucleotide sequence ID" value="XM_025691961.1"/>
</dbReference>
<dbReference type="AlphaFoldDB" id="A0A395HUE3"/>
<gene>
    <name evidence="1" type="ORF">BO97DRAFT_350969</name>
</gene>
<keyword evidence="2" id="KW-1185">Reference proteome</keyword>
<dbReference type="EMBL" id="KZ824300">
    <property type="protein sequence ID" value="RAL09834.1"/>
    <property type="molecule type" value="Genomic_DNA"/>
</dbReference>